<keyword evidence="2" id="KW-1185">Reference proteome</keyword>
<dbReference type="InterPro" id="IPR032675">
    <property type="entry name" value="LRR_dom_sf"/>
</dbReference>
<dbReference type="Gene3D" id="3.80.10.10">
    <property type="entry name" value="Ribonuclease Inhibitor"/>
    <property type="match status" value="1"/>
</dbReference>
<comment type="caution">
    <text evidence="1">The sequence shown here is derived from an EMBL/GenBank/DDBJ whole genome shotgun (WGS) entry which is preliminary data.</text>
</comment>
<accession>A0A317C8Y4</accession>
<protein>
    <recommendedName>
        <fullName evidence="3">Leucine-rich repeat domain-containing protein</fullName>
    </recommendedName>
</protein>
<dbReference type="SUPFAM" id="SSF52058">
    <property type="entry name" value="L domain-like"/>
    <property type="match status" value="1"/>
</dbReference>
<evidence type="ECO:0000313" key="1">
    <source>
        <dbReference type="EMBL" id="PWQ95054.1"/>
    </source>
</evidence>
<dbReference type="Proteomes" id="UP000245506">
    <property type="component" value="Unassembled WGS sequence"/>
</dbReference>
<evidence type="ECO:0000313" key="2">
    <source>
        <dbReference type="Proteomes" id="UP000245506"/>
    </source>
</evidence>
<dbReference type="OrthoDB" id="5965518at2"/>
<name>A0A317C8Y4_9GAMM</name>
<gene>
    <name evidence="1" type="ORF">DKT75_13620</name>
</gene>
<dbReference type="AlphaFoldDB" id="A0A317C8Y4"/>
<organism evidence="1 2">
    <name type="scientific">Leucothrix arctica</name>
    <dbReference type="NCBI Taxonomy" id="1481894"/>
    <lineage>
        <taxon>Bacteria</taxon>
        <taxon>Pseudomonadati</taxon>
        <taxon>Pseudomonadota</taxon>
        <taxon>Gammaproteobacteria</taxon>
        <taxon>Thiotrichales</taxon>
        <taxon>Thiotrichaceae</taxon>
        <taxon>Leucothrix</taxon>
    </lineage>
</organism>
<sequence>MESMPPRHQLWSPHHLTMRWGYSDEAYKILSTGEIYSLGLEAGDWSDLDWLTDFRGCLKSIRIGSEVMDWRSIGRLSELQDLKIEGDFKIKFDFSVLQNLKSLQMYFRRDYGSSIFQLSGLEYLKINGWKGDDVTAFSKLRKLKYINLIDSKLLKSLKGFEGLGALEGLDIAVANNLTDIGAIGKLGQLKYLKLANCKRITAYDCLKFNTELLSLIIAKTSDIESLSILDGMKKLDYLSFGSGTKVVDGDLAVLYKLKSLRQCRYTNAQHYNIKKKDFDAHQFEKYGERSVECEDIWLPPKFRVSLLT</sequence>
<proteinExistence type="predicted"/>
<evidence type="ECO:0008006" key="3">
    <source>
        <dbReference type="Google" id="ProtNLM"/>
    </source>
</evidence>
<dbReference type="RefSeq" id="WP_109823993.1">
    <property type="nucleotide sequence ID" value="NZ_QGKL01000036.1"/>
</dbReference>
<dbReference type="EMBL" id="QGKL01000036">
    <property type="protein sequence ID" value="PWQ95054.1"/>
    <property type="molecule type" value="Genomic_DNA"/>
</dbReference>
<reference evidence="1 2" key="1">
    <citation type="submission" date="2018-05" db="EMBL/GenBank/DDBJ databases">
        <title>Leucothrix arctica sp. nov., isolated from Arctic seawater.</title>
        <authorList>
            <person name="Choi A."/>
            <person name="Baek K."/>
        </authorList>
    </citation>
    <scope>NUCLEOTIDE SEQUENCE [LARGE SCALE GENOMIC DNA]</scope>
    <source>
        <strain evidence="1 2">IMCC9719</strain>
    </source>
</reference>